<name>A0ACB7YPB1_9ERIC</name>
<protein>
    <submittedName>
        <fullName evidence="1">Uncharacterized protein</fullName>
    </submittedName>
</protein>
<accession>A0ACB7YPB1</accession>
<keyword evidence="2" id="KW-1185">Reference proteome</keyword>
<dbReference type="Proteomes" id="UP000828048">
    <property type="component" value="Chromosome 11"/>
</dbReference>
<proteinExistence type="predicted"/>
<gene>
    <name evidence="1" type="ORF">Vadar_022873</name>
</gene>
<comment type="caution">
    <text evidence="1">The sequence shown here is derived from an EMBL/GenBank/DDBJ whole genome shotgun (WGS) entry which is preliminary data.</text>
</comment>
<sequence>MALALSLVVPSTRLPSKISVSQVHSHKSQVPQTVQCIDLSPKTYDEKIVRRSANYQPLIWDYDYVQSLSSKYVGDKCARRAAKLKEDVKIMLNKVVDPMDGLEMIDDLQRLWSFYHFEDEIKRVLEGIYNNKYDEWNEEDLHATALKFRLLRQLGYDVPQEVFKNFMDETGYFKACLSEDIRGMLYLHEASYLSIGGESILEEARDFETRNLERNLKRKDLDRDLALLVSHALELPLHWRMPRLEARWFIDLCERRPNINPTLLQLAKLDYNRVQAIHQEDLKHVSR</sequence>
<organism evidence="1 2">
    <name type="scientific">Vaccinium darrowii</name>
    <dbReference type="NCBI Taxonomy" id="229202"/>
    <lineage>
        <taxon>Eukaryota</taxon>
        <taxon>Viridiplantae</taxon>
        <taxon>Streptophyta</taxon>
        <taxon>Embryophyta</taxon>
        <taxon>Tracheophyta</taxon>
        <taxon>Spermatophyta</taxon>
        <taxon>Magnoliopsida</taxon>
        <taxon>eudicotyledons</taxon>
        <taxon>Gunneridae</taxon>
        <taxon>Pentapetalae</taxon>
        <taxon>asterids</taxon>
        <taxon>Ericales</taxon>
        <taxon>Ericaceae</taxon>
        <taxon>Vaccinioideae</taxon>
        <taxon>Vaccinieae</taxon>
        <taxon>Vaccinium</taxon>
    </lineage>
</organism>
<reference evidence="1 2" key="1">
    <citation type="journal article" date="2021" name="Hortic Res">
        <title>High-quality reference genome and annotation aids understanding of berry development for evergreen blueberry (Vaccinium darrowii).</title>
        <authorList>
            <person name="Yu J."/>
            <person name="Hulse-Kemp A.M."/>
            <person name="Babiker E."/>
            <person name="Staton M."/>
        </authorList>
    </citation>
    <scope>NUCLEOTIDE SEQUENCE [LARGE SCALE GENOMIC DNA]</scope>
    <source>
        <strain evidence="2">cv. NJ 8807/NJ 8810</strain>
        <tissue evidence="1">Young leaf</tissue>
    </source>
</reference>
<dbReference type="EMBL" id="CM037161">
    <property type="protein sequence ID" value="KAH7855248.1"/>
    <property type="molecule type" value="Genomic_DNA"/>
</dbReference>
<evidence type="ECO:0000313" key="1">
    <source>
        <dbReference type="EMBL" id="KAH7855248.1"/>
    </source>
</evidence>
<evidence type="ECO:0000313" key="2">
    <source>
        <dbReference type="Proteomes" id="UP000828048"/>
    </source>
</evidence>